<dbReference type="AlphaFoldDB" id="A0A1M6IY27"/>
<evidence type="ECO:0000313" key="1">
    <source>
        <dbReference type="EMBL" id="SHJ39335.1"/>
    </source>
</evidence>
<reference evidence="1 2" key="1">
    <citation type="submission" date="2016-11" db="EMBL/GenBank/DDBJ databases">
        <authorList>
            <person name="Jaros S."/>
            <person name="Januszkiewicz K."/>
            <person name="Wedrychowicz H."/>
        </authorList>
    </citation>
    <scope>NUCLEOTIDE SEQUENCE [LARGE SCALE GENOMIC DNA]</scope>
    <source>
        <strain evidence="1 2">DSM 21074</strain>
    </source>
</reference>
<proteinExistence type="predicted"/>
<name>A0A1M6IY27_9BACT</name>
<accession>A0A1M6IY27</accession>
<dbReference type="OrthoDB" id="958843at2"/>
<evidence type="ECO:0008006" key="3">
    <source>
        <dbReference type="Google" id="ProtNLM"/>
    </source>
</evidence>
<organism evidence="1 2">
    <name type="scientific">Hymenobacter daecheongensis DSM 21074</name>
    <dbReference type="NCBI Taxonomy" id="1121955"/>
    <lineage>
        <taxon>Bacteria</taxon>
        <taxon>Pseudomonadati</taxon>
        <taxon>Bacteroidota</taxon>
        <taxon>Cytophagia</taxon>
        <taxon>Cytophagales</taxon>
        <taxon>Hymenobacteraceae</taxon>
        <taxon>Hymenobacter</taxon>
    </lineage>
</organism>
<evidence type="ECO:0000313" key="2">
    <source>
        <dbReference type="Proteomes" id="UP000184418"/>
    </source>
</evidence>
<dbReference type="Proteomes" id="UP000184418">
    <property type="component" value="Unassembled WGS sequence"/>
</dbReference>
<dbReference type="EMBL" id="FQYN01000006">
    <property type="protein sequence ID" value="SHJ39335.1"/>
    <property type="molecule type" value="Genomic_DNA"/>
</dbReference>
<dbReference type="RefSeq" id="WP_073110702.1">
    <property type="nucleotide sequence ID" value="NZ_FQYN01000006.1"/>
</dbReference>
<sequence length="120" mass="13699">MYRCLLLCYSGVAPSSLLLKFIERTGCLELSWVGTYAELAPSAPPAAGWDLVFATLPAPDHPLLDSYWRVLQGQKALILSSLYPEKMFVREGWRPVAFLNEPFSFEQFQEALQRYLDQRP</sequence>
<dbReference type="STRING" id="1121955.SAMN02745146_3015"/>
<keyword evidence="2" id="KW-1185">Reference proteome</keyword>
<gene>
    <name evidence="1" type="ORF">SAMN02745146_3015</name>
</gene>
<protein>
    <recommendedName>
        <fullName evidence="3">Response regulatory domain-containing protein</fullName>
    </recommendedName>
</protein>